<evidence type="ECO:0000313" key="2">
    <source>
        <dbReference type="Proteomes" id="UP001198182"/>
    </source>
</evidence>
<comment type="caution">
    <text evidence="1">The sequence shown here is derived from an EMBL/GenBank/DDBJ whole genome shotgun (WGS) entry which is preliminary data.</text>
</comment>
<dbReference type="Proteomes" id="UP001198182">
    <property type="component" value="Unassembled WGS sequence"/>
</dbReference>
<dbReference type="RefSeq" id="WP_308453144.1">
    <property type="nucleotide sequence ID" value="NZ_JAJEQR010000012.1"/>
</dbReference>
<gene>
    <name evidence="1" type="ORF">LKD81_05590</name>
</gene>
<sequence>MVQIIAGRKGKGKTKFLLEKVNSAVKEAHGTIVYLDKNTQHMYDLSNRVRLIDVFKYPIHSYEAFLGFICGIISQDHDLEQVYMDAFLKLSNLNGNEIERAVDDLAAISEKYGVEFILSVSEDKENLPANAQECTVIAL</sequence>
<protein>
    <submittedName>
        <fullName evidence="1">Twitching motility protein PilT</fullName>
    </submittedName>
</protein>
<dbReference type="AlphaFoldDB" id="A0AAE3E996"/>
<reference evidence="1" key="1">
    <citation type="submission" date="2021-10" db="EMBL/GenBank/DDBJ databases">
        <title>Anaerobic single-cell dispensing facilitates the cultivation of human gut bacteria.</title>
        <authorList>
            <person name="Afrizal A."/>
        </authorList>
    </citation>
    <scope>NUCLEOTIDE SEQUENCE</scope>
    <source>
        <strain evidence="1">CLA-AA-H215</strain>
    </source>
</reference>
<accession>A0AAE3E996</accession>
<dbReference type="EMBL" id="JAJEQR010000012">
    <property type="protein sequence ID" value="MCC2230473.1"/>
    <property type="molecule type" value="Genomic_DNA"/>
</dbReference>
<proteinExistence type="predicted"/>
<organism evidence="1 2">
    <name type="scientific">Hominifimenecus microfluidus</name>
    <dbReference type="NCBI Taxonomy" id="2885348"/>
    <lineage>
        <taxon>Bacteria</taxon>
        <taxon>Bacillati</taxon>
        <taxon>Bacillota</taxon>
        <taxon>Clostridia</taxon>
        <taxon>Lachnospirales</taxon>
        <taxon>Lachnospiraceae</taxon>
        <taxon>Hominifimenecus</taxon>
    </lineage>
</organism>
<name>A0AAE3E996_9FIRM</name>
<evidence type="ECO:0000313" key="1">
    <source>
        <dbReference type="EMBL" id="MCC2230473.1"/>
    </source>
</evidence>
<keyword evidence="2" id="KW-1185">Reference proteome</keyword>